<sequence>MFNYKLFKKEMSKRGHKVYKKGNYITIKPNNNYKEYAKGFLSAWEVVDGFEDYLKFIFMDHFNTWIYSVRFKIIE</sequence>
<reference evidence="1" key="1">
    <citation type="journal article" date="2021" name="Proc. Natl. Acad. Sci. U.S.A.">
        <title>A Catalog of Tens of Thousands of Viruses from Human Metagenomes Reveals Hidden Associations with Chronic Diseases.</title>
        <authorList>
            <person name="Tisza M.J."/>
            <person name="Buck C.B."/>
        </authorList>
    </citation>
    <scope>NUCLEOTIDE SEQUENCE</scope>
    <source>
        <strain evidence="1">CtBS918</strain>
    </source>
</reference>
<protein>
    <submittedName>
        <fullName evidence="1">Uncharacterized protein</fullName>
    </submittedName>
</protein>
<name>A0A8S5RNG0_9VIRU</name>
<proteinExistence type="predicted"/>
<organism evidence="1">
    <name type="scientific">virus sp. ctBS918</name>
    <dbReference type="NCBI Taxonomy" id="2825807"/>
    <lineage>
        <taxon>Viruses</taxon>
    </lineage>
</organism>
<accession>A0A8S5RNG0</accession>
<evidence type="ECO:0000313" key="1">
    <source>
        <dbReference type="EMBL" id="DAE32871.1"/>
    </source>
</evidence>
<dbReference type="EMBL" id="BK059130">
    <property type="protein sequence ID" value="DAE32871.1"/>
    <property type="molecule type" value="Genomic_DNA"/>
</dbReference>